<comment type="caution">
    <text evidence="2">The sequence shown here is derived from an EMBL/GenBank/DDBJ whole genome shotgun (WGS) entry which is preliminary data.</text>
</comment>
<dbReference type="EMBL" id="CAMGZC010001430">
    <property type="protein sequence ID" value="CAI0652750.1"/>
    <property type="molecule type" value="Genomic_DNA"/>
</dbReference>
<organism evidence="2 3">
    <name type="scientific">Colletotrichum noveboracense</name>
    <dbReference type="NCBI Taxonomy" id="2664923"/>
    <lineage>
        <taxon>Eukaryota</taxon>
        <taxon>Fungi</taxon>
        <taxon>Dikarya</taxon>
        <taxon>Ascomycota</taxon>
        <taxon>Pezizomycotina</taxon>
        <taxon>Sordariomycetes</taxon>
        <taxon>Hypocreomycetidae</taxon>
        <taxon>Glomerellales</taxon>
        <taxon>Glomerellaceae</taxon>
        <taxon>Colletotrichum</taxon>
        <taxon>Colletotrichum gloeosporioides species complex</taxon>
    </lineage>
</organism>
<evidence type="ECO:0000256" key="1">
    <source>
        <dbReference type="SAM" id="MobiDB-lite"/>
    </source>
</evidence>
<feature type="region of interest" description="Disordered" evidence="1">
    <location>
        <begin position="246"/>
        <end position="347"/>
    </location>
</feature>
<evidence type="ECO:0000313" key="3">
    <source>
        <dbReference type="Proteomes" id="UP001152533"/>
    </source>
</evidence>
<proteinExistence type="predicted"/>
<feature type="compositionally biased region" description="Polar residues" evidence="1">
    <location>
        <begin position="275"/>
        <end position="290"/>
    </location>
</feature>
<reference evidence="2" key="1">
    <citation type="submission" date="2022-08" db="EMBL/GenBank/DDBJ databases">
        <authorList>
            <person name="Giroux E."/>
            <person name="Giroux E."/>
        </authorList>
    </citation>
    <scope>NUCLEOTIDE SEQUENCE</scope>
    <source>
        <strain evidence="2">H1091258</strain>
    </source>
</reference>
<sequence length="347" mass="38560">SELSRVVFISNASSVFITSEMDPISIAATAASLAGAAGSTAIVLIRLAKKVKNVDIKLSETCAEVQKLSGLLVSVDKTVRQCQTHVPSLSYFYHNIWGQIGDTLADCKSNIAGLDQLLGKLSVHFDAEGNSLATLLRKTNFYFILSIHKEEIQDYKVKIFNSNWDIQMTLQLVTIALSFRTNISQERLFQELNKLEGMIKKSLRKAHQELPGPETEQKMEIAARNVPYIYFDMFDEEIDERKHPYETTDQHGGVQASGRPDQDETPSSRIAEDNCGNTDQALSFSQTSLGPLSLPPRPESPKKHAASRFFDHELEETDIATGRTRPDTAKEDPKTTESGHYPKPAST</sequence>
<dbReference type="AlphaFoldDB" id="A0A9W4S3V7"/>
<evidence type="ECO:0000313" key="2">
    <source>
        <dbReference type="EMBL" id="CAI0652750.1"/>
    </source>
</evidence>
<accession>A0A9W4S3V7</accession>
<gene>
    <name evidence="2" type="ORF">CGXH109_LOCUS120266</name>
</gene>
<protein>
    <recommendedName>
        <fullName evidence="4">Fungal N-terminal domain-containing protein</fullName>
    </recommendedName>
</protein>
<feature type="non-terminal residue" evidence="2">
    <location>
        <position position="1"/>
    </location>
</feature>
<name>A0A9W4S3V7_9PEZI</name>
<dbReference type="Proteomes" id="UP001152533">
    <property type="component" value="Unassembled WGS sequence"/>
</dbReference>
<evidence type="ECO:0008006" key="4">
    <source>
        <dbReference type="Google" id="ProtNLM"/>
    </source>
</evidence>
<keyword evidence="3" id="KW-1185">Reference proteome</keyword>
<feature type="compositionally biased region" description="Basic and acidic residues" evidence="1">
    <location>
        <begin position="324"/>
        <end position="337"/>
    </location>
</feature>